<dbReference type="GO" id="GO:0004497">
    <property type="term" value="F:monooxygenase activity"/>
    <property type="evidence" value="ECO:0007669"/>
    <property type="project" value="UniProtKB-KW"/>
</dbReference>
<evidence type="ECO:0000256" key="14">
    <source>
        <dbReference type="RuleBase" id="RU000461"/>
    </source>
</evidence>
<evidence type="ECO:0000256" key="7">
    <source>
        <dbReference type="ARBA" id="ARBA00022824"/>
    </source>
</evidence>
<evidence type="ECO:0000313" key="16">
    <source>
        <dbReference type="EMBL" id="JAP05229.1"/>
    </source>
</evidence>
<dbReference type="PANTHER" id="PTHR24292:SF104">
    <property type="entry name" value="CYTOCHROME P450 308A1-RELATED"/>
    <property type="match status" value="1"/>
</dbReference>
<keyword evidence="7" id="KW-0256">Endoplasmic reticulum</keyword>
<evidence type="ECO:0000256" key="11">
    <source>
        <dbReference type="ARBA" id="ARBA00023033"/>
    </source>
</evidence>
<organism evidence="16">
    <name type="scientific">Triatoma dimidiata</name>
    <name type="common">Kissing bug</name>
    <name type="synonym">Meccus dimidiatus</name>
    <dbReference type="NCBI Taxonomy" id="72491"/>
    <lineage>
        <taxon>Eukaryota</taxon>
        <taxon>Metazoa</taxon>
        <taxon>Ecdysozoa</taxon>
        <taxon>Arthropoda</taxon>
        <taxon>Hexapoda</taxon>
        <taxon>Insecta</taxon>
        <taxon>Pterygota</taxon>
        <taxon>Neoptera</taxon>
        <taxon>Paraneoptera</taxon>
        <taxon>Hemiptera</taxon>
        <taxon>Heteroptera</taxon>
        <taxon>Panheteroptera</taxon>
        <taxon>Cimicomorpha</taxon>
        <taxon>Reduviidae</taxon>
        <taxon>Triatominae</taxon>
        <taxon>Triatoma</taxon>
    </lineage>
</organism>
<evidence type="ECO:0000256" key="1">
    <source>
        <dbReference type="ARBA" id="ARBA00001971"/>
    </source>
</evidence>
<evidence type="ECO:0000256" key="15">
    <source>
        <dbReference type="SAM" id="Phobius"/>
    </source>
</evidence>
<evidence type="ECO:0000256" key="6">
    <source>
        <dbReference type="ARBA" id="ARBA00022723"/>
    </source>
</evidence>
<protein>
    <submittedName>
        <fullName evidence="16">Putative cytochrome</fullName>
    </submittedName>
</protein>
<sequence>LINVTTSLVTVLLTIFLYIIYKAWKTNQYWKERGIHYAKPILFFGNNIPSILGKMPTGRILEMLCKQFPNEPLFGYYDLMKPTLIVKDIDYIEKIIIKDFAHFVDHGVTIVDEKRNPLDSNLFFMNGKRWKAVRSKMSPIFTSGKLKLMFESMAESGDEMIRQIDKGEEVQDVELKDMLSCFAMDTIGSCALGIDCGSLSNPDSEFRRIGKLTSEINFLTSIKIIILSKLPLLAKLLNITFNKPHKTKYFSRIIKDTLKYRRDNGFKRNDFIQLMMQIQDKGYVEMVTKDAADDYLDIDTTTYSTEKFELTDDQITGHAVSFLTGGFDAISVVMLFTVYELSRNPTIQEKVREEILKNVEQAGSLAYDAVREMTYLEQCVKEALRMYPPSQSLNRICTKQYTFPNGITVEPGEAIRIPVLALHYDPKYFSEPTVYRPERFDPDQTIPASAYLPFGNGPRICLAMRFAMLEIKCCIAHLLQNYTISLSPKTKQPILIKPNSMVTVPNGAIYFNIRRNLNM</sequence>
<comment type="subcellular location">
    <subcellularLocation>
        <location evidence="3">Endoplasmic reticulum membrane</location>
        <topology evidence="3">Peripheral membrane protein</topology>
    </subcellularLocation>
    <subcellularLocation>
        <location evidence="2">Microsome membrane</location>
        <topology evidence="2">Peripheral membrane protein</topology>
    </subcellularLocation>
</comment>
<keyword evidence="12 15" id="KW-0472">Membrane</keyword>
<dbReference type="InterPro" id="IPR017972">
    <property type="entry name" value="Cyt_P450_CS"/>
</dbReference>
<dbReference type="PRINTS" id="PR00463">
    <property type="entry name" value="EP450I"/>
</dbReference>
<dbReference type="Pfam" id="PF00067">
    <property type="entry name" value="p450"/>
    <property type="match status" value="1"/>
</dbReference>
<evidence type="ECO:0000256" key="12">
    <source>
        <dbReference type="ARBA" id="ARBA00023136"/>
    </source>
</evidence>
<keyword evidence="9 14" id="KW-0560">Oxidoreductase</keyword>
<dbReference type="GO" id="GO:0005506">
    <property type="term" value="F:iron ion binding"/>
    <property type="evidence" value="ECO:0007669"/>
    <property type="project" value="InterPro"/>
</dbReference>
<dbReference type="AlphaFoldDB" id="A0A0V0GBJ3"/>
<reference evidence="16" key="1">
    <citation type="journal article" date="2018" name="J. Proteomics">
        <title>Exploring the molecular complexity of Triatoma dimidiata sialome.</title>
        <authorList>
            <person name="Santiago P.B."/>
            <person name="de Araujo C.N."/>
            <person name="Charneau S."/>
            <person name="Bastos I.M.D."/>
            <person name="Assumpcao T.C.F."/>
            <person name="Queiroz R.M.L."/>
            <person name="Praca Y.R."/>
            <person name="Cordeiro T.M."/>
            <person name="Garcia C.H.S."/>
            <person name="da Silva I.G."/>
            <person name="Raiol T."/>
            <person name="Motta F.N."/>
            <person name="de Araujo Oliveira J.V."/>
            <person name="de Sousa M.V."/>
            <person name="Ribeiro J.M.C."/>
            <person name="de Santana J.M."/>
        </authorList>
    </citation>
    <scope>NUCLEOTIDE SEQUENCE</scope>
    <source>
        <strain evidence="16">Santander</strain>
        <tissue evidence="16">Salivary glands</tissue>
    </source>
</reference>
<dbReference type="FunFam" id="1.10.630.10:FF:000042">
    <property type="entry name" value="Cytochrome P450"/>
    <property type="match status" value="1"/>
</dbReference>
<evidence type="ECO:0000256" key="9">
    <source>
        <dbReference type="ARBA" id="ARBA00023002"/>
    </source>
</evidence>
<comment type="similarity">
    <text evidence="4 14">Belongs to the cytochrome P450 family.</text>
</comment>
<dbReference type="InterPro" id="IPR036396">
    <property type="entry name" value="Cyt_P450_sf"/>
</dbReference>
<feature type="non-terminal residue" evidence="16">
    <location>
        <position position="1"/>
    </location>
</feature>
<evidence type="ECO:0000256" key="5">
    <source>
        <dbReference type="ARBA" id="ARBA00022617"/>
    </source>
</evidence>
<keyword evidence="15" id="KW-1133">Transmembrane helix</keyword>
<evidence type="ECO:0000256" key="10">
    <source>
        <dbReference type="ARBA" id="ARBA00023004"/>
    </source>
</evidence>
<evidence type="ECO:0000256" key="2">
    <source>
        <dbReference type="ARBA" id="ARBA00004174"/>
    </source>
</evidence>
<dbReference type="GO" id="GO:0016705">
    <property type="term" value="F:oxidoreductase activity, acting on paired donors, with incorporation or reduction of molecular oxygen"/>
    <property type="evidence" value="ECO:0007669"/>
    <property type="project" value="InterPro"/>
</dbReference>
<accession>A0A0V0GBJ3</accession>
<dbReference type="EMBL" id="GECL01000895">
    <property type="protein sequence ID" value="JAP05229.1"/>
    <property type="molecule type" value="Transcribed_RNA"/>
</dbReference>
<evidence type="ECO:0000256" key="4">
    <source>
        <dbReference type="ARBA" id="ARBA00010617"/>
    </source>
</evidence>
<dbReference type="PROSITE" id="PS00086">
    <property type="entry name" value="CYTOCHROME_P450"/>
    <property type="match status" value="1"/>
</dbReference>
<feature type="binding site" description="axial binding residue" evidence="13">
    <location>
        <position position="461"/>
    </location>
    <ligand>
        <name>heme</name>
        <dbReference type="ChEBI" id="CHEBI:30413"/>
    </ligand>
    <ligandPart>
        <name>Fe</name>
        <dbReference type="ChEBI" id="CHEBI:18248"/>
    </ligandPart>
</feature>
<evidence type="ECO:0000256" key="13">
    <source>
        <dbReference type="PIRSR" id="PIRSR602401-1"/>
    </source>
</evidence>
<keyword evidence="15" id="KW-0812">Transmembrane</keyword>
<dbReference type="GO" id="GO:0005789">
    <property type="term" value="C:endoplasmic reticulum membrane"/>
    <property type="evidence" value="ECO:0007669"/>
    <property type="project" value="UniProtKB-SubCell"/>
</dbReference>
<dbReference type="InterPro" id="IPR002401">
    <property type="entry name" value="Cyt_P450_E_grp-I"/>
</dbReference>
<proteinExistence type="inferred from homology"/>
<dbReference type="PRINTS" id="PR00385">
    <property type="entry name" value="P450"/>
</dbReference>
<dbReference type="GO" id="GO:0020037">
    <property type="term" value="F:heme binding"/>
    <property type="evidence" value="ECO:0007669"/>
    <property type="project" value="InterPro"/>
</dbReference>
<keyword evidence="11 14" id="KW-0503">Monooxygenase</keyword>
<dbReference type="PANTHER" id="PTHR24292">
    <property type="entry name" value="CYTOCHROME P450"/>
    <property type="match status" value="1"/>
</dbReference>
<dbReference type="InterPro" id="IPR050476">
    <property type="entry name" value="Insect_CytP450_Detox"/>
</dbReference>
<feature type="transmembrane region" description="Helical" evidence="15">
    <location>
        <begin position="6"/>
        <end position="24"/>
    </location>
</feature>
<keyword evidence="6 13" id="KW-0479">Metal-binding</keyword>
<dbReference type="Gene3D" id="1.10.630.10">
    <property type="entry name" value="Cytochrome P450"/>
    <property type="match status" value="1"/>
</dbReference>
<keyword evidence="10 13" id="KW-0408">Iron</keyword>
<name>A0A0V0GBJ3_TRIDM</name>
<evidence type="ECO:0000256" key="8">
    <source>
        <dbReference type="ARBA" id="ARBA00022848"/>
    </source>
</evidence>
<keyword evidence="5 13" id="KW-0349">Heme</keyword>
<dbReference type="InterPro" id="IPR001128">
    <property type="entry name" value="Cyt_P450"/>
</dbReference>
<keyword evidence="8" id="KW-0492">Microsome</keyword>
<dbReference type="CDD" id="cd11056">
    <property type="entry name" value="CYP6-like"/>
    <property type="match status" value="1"/>
</dbReference>
<comment type="cofactor">
    <cofactor evidence="1 13">
        <name>heme</name>
        <dbReference type="ChEBI" id="CHEBI:30413"/>
    </cofactor>
</comment>
<dbReference type="SUPFAM" id="SSF48264">
    <property type="entry name" value="Cytochrome P450"/>
    <property type="match status" value="1"/>
</dbReference>
<evidence type="ECO:0000256" key="3">
    <source>
        <dbReference type="ARBA" id="ARBA00004406"/>
    </source>
</evidence>